<feature type="compositionally biased region" description="Basic and acidic residues" evidence="1">
    <location>
        <begin position="1"/>
        <end position="11"/>
    </location>
</feature>
<evidence type="ECO:0000313" key="3">
    <source>
        <dbReference type="Proteomes" id="UP001595075"/>
    </source>
</evidence>
<organism evidence="2 3">
    <name type="scientific">Oculimacula yallundae</name>
    <dbReference type="NCBI Taxonomy" id="86028"/>
    <lineage>
        <taxon>Eukaryota</taxon>
        <taxon>Fungi</taxon>
        <taxon>Dikarya</taxon>
        <taxon>Ascomycota</taxon>
        <taxon>Pezizomycotina</taxon>
        <taxon>Leotiomycetes</taxon>
        <taxon>Helotiales</taxon>
        <taxon>Ploettnerulaceae</taxon>
        <taxon>Oculimacula</taxon>
    </lineage>
</organism>
<evidence type="ECO:0000313" key="2">
    <source>
        <dbReference type="EMBL" id="KAL2069997.1"/>
    </source>
</evidence>
<keyword evidence="3" id="KW-1185">Reference proteome</keyword>
<comment type="caution">
    <text evidence="2">The sequence shown here is derived from an EMBL/GenBank/DDBJ whole genome shotgun (WGS) entry which is preliminary data.</text>
</comment>
<dbReference type="EMBL" id="JAZHXI010000007">
    <property type="protein sequence ID" value="KAL2069997.1"/>
    <property type="molecule type" value="Genomic_DNA"/>
</dbReference>
<feature type="compositionally biased region" description="Polar residues" evidence="1">
    <location>
        <begin position="12"/>
        <end position="25"/>
    </location>
</feature>
<sequence length="88" mass="8691">MSSDPKQEPKSASDTNTTGSQSGSGAVQRGGAGTEATPADSDTPANDSAMKTSAPDVPDFATKKPGGSTGLLEGIRNELSHGLGKGTD</sequence>
<proteinExistence type="predicted"/>
<gene>
    <name evidence="2" type="ORF">VTL71DRAFT_14677</name>
</gene>
<dbReference type="Proteomes" id="UP001595075">
    <property type="component" value="Unassembled WGS sequence"/>
</dbReference>
<name>A0ABR4CJ58_9HELO</name>
<feature type="region of interest" description="Disordered" evidence="1">
    <location>
        <begin position="1"/>
        <end position="88"/>
    </location>
</feature>
<accession>A0ABR4CJ58</accession>
<reference evidence="2 3" key="1">
    <citation type="journal article" date="2024" name="Commun. Biol.">
        <title>Comparative genomic analysis of thermophilic fungi reveals convergent evolutionary adaptations and gene losses.</title>
        <authorList>
            <person name="Steindorff A.S."/>
            <person name="Aguilar-Pontes M.V."/>
            <person name="Robinson A.J."/>
            <person name="Andreopoulos B."/>
            <person name="LaButti K."/>
            <person name="Kuo A."/>
            <person name="Mondo S."/>
            <person name="Riley R."/>
            <person name="Otillar R."/>
            <person name="Haridas S."/>
            <person name="Lipzen A."/>
            <person name="Grimwood J."/>
            <person name="Schmutz J."/>
            <person name="Clum A."/>
            <person name="Reid I.D."/>
            <person name="Moisan M.C."/>
            <person name="Butler G."/>
            <person name="Nguyen T.T.M."/>
            <person name="Dewar K."/>
            <person name="Conant G."/>
            <person name="Drula E."/>
            <person name="Henrissat B."/>
            <person name="Hansel C."/>
            <person name="Singer S."/>
            <person name="Hutchinson M.I."/>
            <person name="de Vries R.P."/>
            <person name="Natvig D.O."/>
            <person name="Powell A.J."/>
            <person name="Tsang A."/>
            <person name="Grigoriev I.V."/>
        </authorList>
    </citation>
    <scope>NUCLEOTIDE SEQUENCE [LARGE SCALE GENOMIC DNA]</scope>
    <source>
        <strain evidence="2 3">CBS 494.80</strain>
    </source>
</reference>
<evidence type="ECO:0000256" key="1">
    <source>
        <dbReference type="SAM" id="MobiDB-lite"/>
    </source>
</evidence>
<protein>
    <submittedName>
        <fullName evidence="2">Uncharacterized protein</fullName>
    </submittedName>
</protein>